<name>A0A645ACZ5_9ZZZZ</name>
<feature type="domain" description="Amidohydrolase-related" evidence="2">
    <location>
        <begin position="3"/>
        <end position="295"/>
    </location>
</feature>
<gene>
    <name evidence="3" type="ORF">SDC9_95440</name>
</gene>
<comment type="caution">
    <text evidence="3">The sequence shown here is derived from an EMBL/GenBank/DDBJ whole genome shotgun (WGS) entry which is preliminary data.</text>
</comment>
<dbReference type="Pfam" id="PF04909">
    <property type="entry name" value="Amidohydro_2"/>
    <property type="match status" value="1"/>
</dbReference>
<dbReference type="GO" id="GO:0016831">
    <property type="term" value="F:carboxy-lyase activity"/>
    <property type="evidence" value="ECO:0007669"/>
    <property type="project" value="InterPro"/>
</dbReference>
<dbReference type="PANTHER" id="PTHR21240:SF28">
    <property type="entry name" value="ISO-OROTATE DECARBOXYLASE (EUROFUNG)"/>
    <property type="match status" value="1"/>
</dbReference>
<dbReference type="GO" id="GO:0005737">
    <property type="term" value="C:cytoplasm"/>
    <property type="evidence" value="ECO:0007669"/>
    <property type="project" value="TreeGrafter"/>
</dbReference>
<accession>A0A645ACZ5</accession>
<dbReference type="InterPro" id="IPR032466">
    <property type="entry name" value="Metal_Hydrolase"/>
</dbReference>
<sequence length="295" mass="33441">MFIDIHVHTRMYPGAPRILGDQMTYATPEELLNGYDEVGIERAVLLPGVNPECSYVPQSNEEVLELARRHDGRFIPFCNMDPRAMSNSIQAPFDWLFKYYRDKGCKGIGEVCANLPMLDPLVQNMFRGAEAAGLPLTFHLSPFVGYSYGLVDGAGLPQLEESLKRFPKLKFFGHSQTFWAEMGANPTIIERMGYPKGEIKEEGRVPQLMRRYPNLYGDLSAGSGCNALTRDRAHAVKFLNEFQDRLFFGTDICQPTMYTLRPLAEFLLDLRRTGEISETVFQKVARENAVRVLDL</sequence>
<organism evidence="3">
    <name type="scientific">bioreactor metagenome</name>
    <dbReference type="NCBI Taxonomy" id="1076179"/>
    <lineage>
        <taxon>unclassified sequences</taxon>
        <taxon>metagenomes</taxon>
        <taxon>ecological metagenomes</taxon>
    </lineage>
</organism>
<reference evidence="3" key="1">
    <citation type="submission" date="2019-08" db="EMBL/GenBank/DDBJ databases">
        <authorList>
            <person name="Kucharzyk K."/>
            <person name="Murdoch R.W."/>
            <person name="Higgins S."/>
            <person name="Loffler F."/>
        </authorList>
    </citation>
    <scope>NUCLEOTIDE SEQUENCE</scope>
</reference>
<dbReference type="EMBL" id="VSSQ01012218">
    <property type="protein sequence ID" value="MPM48713.1"/>
    <property type="molecule type" value="Genomic_DNA"/>
</dbReference>
<evidence type="ECO:0000256" key="1">
    <source>
        <dbReference type="ARBA" id="ARBA00023239"/>
    </source>
</evidence>
<dbReference type="AlphaFoldDB" id="A0A645ACZ5"/>
<dbReference type="InterPro" id="IPR006680">
    <property type="entry name" value="Amidohydro-rel"/>
</dbReference>
<dbReference type="Gene3D" id="3.20.20.140">
    <property type="entry name" value="Metal-dependent hydrolases"/>
    <property type="match status" value="1"/>
</dbReference>
<proteinExistence type="predicted"/>
<dbReference type="InterPro" id="IPR032465">
    <property type="entry name" value="ACMSD"/>
</dbReference>
<dbReference type="GO" id="GO:0019748">
    <property type="term" value="P:secondary metabolic process"/>
    <property type="evidence" value="ECO:0007669"/>
    <property type="project" value="TreeGrafter"/>
</dbReference>
<dbReference type="PANTHER" id="PTHR21240">
    <property type="entry name" value="2-AMINO-3-CARBOXYLMUCONATE-6-SEMIALDEHYDE DECARBOXYLASE"/>
    <property type="match status" value="1"/>
</dbReference>
<dbReference type="SUPFAM" id="SSF51556">
    <property type="entry name" value="Metallo-dependent hydrolases"/>
    <property type="match status" value="1"/>
</dbReference>
<evidence type="ECO:0000259" key="2">
    <source>
        <dbReference type="Pfam" id="PF04909"/>
    </source>
</evidence>
<protein>
    <recommendedName>
        <fullName evidence="2">Amidohydrolase-related domain-containing protein</fullName>
    </recommendedName>
</protein>
<evidence type="ECO:0000313" key="3">
    <source>
        <dbReference type="EMBL" id="MPM48713.1"/>
    </source>
</evidence>
<dbReference type="GO" id="GO:0016787">
    <property type="term" value="F:hydrolase activity"/>
    <property type="evidence" value="ECO:0007669"/>
    <property type="project" value="InterPro"/>
</dbReference>
<keyword evidence="1" id="KW-0456">Lyase</keyword>